<evidence type="ECO:0000256" key="6">
    <source>
        <dbReference type="SAM" id="Phobius"/>
    </source>
</evidence>
<dbReference type="Pfam" id="PF02361">
    <property type="entry name" value="CbiQ"/>
    <property type="match status" value="1"/>
</dbReference>
<gene>
    <name evidence="7" type="ordered locus">Ppha_0491</name>
</gene>
<feature type="transmembrane region" description="Helical" evidence="6">
    <location>
        <begin position="78"/>
        <end position="95"/>
    </location>
</feature>
<evidence type="ECO:0000313" key="7">
    <source>
        <dbReference type="EMBL" id="ACF42817.1"/>
    </source>
</evidence>
<dbReference type="eggNOG" id="COG0619">
    <property type="taxonomic scope" value="Bacteria"/>
</dbReference>
<keyword evidence="4 6" id="KW-1133">Transmembrane helix</keyword>
<sequence>MYARLPSAASLPEGRGAPPRPLPFLGSDRSALLVTVLFLFSLLSIPKFNMAEVLAFGAFPLFLMSAAQADVKLIVKRLLLISPFVLFMAAGNLLLDRNPVLLISGLRISGGMISGTVIVAKTIISVAALLSVTQSIPFYRICRALEALHLPDVLVTQLLLLDRYRSVLQEEAQSIQKARDIRSFGRKGKGLFRTAPLIGSLLLRTITRAERIYRSMSARGFQGRLVNRPAEKISRSDWRTIGLWALLFLALRLIF</sequence>
<dbReference type="KEGG" id="pph:Ppha_0491"/>
<keyword evidence="5 6" id="KW-0472">Membrane</keyword>
<dbReference type="EMBL" id="CP001110">
    <property type="protein sequence ID" value="ACF42817.1"/>
    <property type="molecule type" value="Genomic_DNA"/>
</dbReference>
<dbReference type="RefSeq" id="WP_012507312.1">
    <property type="nucleotide sequence ID" value="NC_011060.1"/>
</dbReference>
<name>B4SCY3_PELPB</name>
<dbReference type="AlphaFoldDB" id="B4SCY3"/>
<comment type="subcellular location">
    <subcellularLocation>
        <location evidence="1">Membrane</location>
        <topology evidence="1">Multi-pass membrane protein</topology>
    </subcellularLocation>
</comment>
<dbReference type="PANTHER" id="PTHR34857:SF2">
    <property type="entry name" value="SLL0384 PROTEIN"/>
    <property type="match status" value="1"/>
</dbReference>
<dbReference type="CDD" id="cd16914">
    <property type="entry name" value="EcfT"/>
    <property type="match status" value="1"/>
</dbReference>
<organism evidence="7 8">
    <name type="scientific">Pelodictyon phaeoclathratiforme (strain DSM 5477 / BU-1)</name>
    <dbReference type="NCBI Taxonomy" id="324925"/>
    <lineage>
        <taxon>Bacteria</taxon>
        <taxon>Pseudomonadati</taxon>
        <taxon>Chlorobiota</taxon>
        <taxon>Chlorobiia</taxon>
        <taxon>Chlorobiales</taxon>
        <taxon>Chlorobiaceae</taxon>
        <taxon>Chlorobium/Pelodictyon group</taxon>
        <taxon>Pelodictyon</taxon>
    </lineage>
</organism>
<accession>B4SCY3</accession>
<protein>
    <submittedName>
        <fullName evidence="7">Cobalt transport protein</fullName>
    </submittedName>
</protein>
<keyword evidence="8" id="KW-1185">Reference proteome</keyword>
<dbReference type="GO" id="GO:0005886">
    <property type="term" value="C:plasma membrane"/>
    <property type="evidence" value="ECO:0007669"/>
    <property type="project" value="UniProtKB-ARBA"/>
</dbReference>
<keyword evidence="2" id="KW-1003">Cell membrane</keyword>
<dbReference type="PANTHER" id="PTHR34857">
    <property type="entry name" value="SLL0384 PROTEIN"/>
    <property type="match status" value="1"/>
</dbReference>
<evidence type="ECO:0000313" key="8">
    <source>
        <dbReference type="Proteomes" id="UP000002724"/>
    </source>
</evidence>
<evidence type="ECO:0000256" key="1">
    <source>
        <dbReference type="ARBA" id="ARBA00004141"/>
    </source>
</evidence>
<dbReference type="HOGENOM" id="CLU_056469_1_2_10"/>
<dbReference type="STRING" id="324925.Ppha_0491"/>
<dbReference type="InterPro" id="IPR003339">
    <property type="entry name" value="ABC/ECF_trnsptr_transmembrane"/>
</dbReference>
<evidence type="ECO:0000256" key="2">
    <source>
        <dbReference type="ARBA" id="ARBA00022475"/>
    </source>
</evidence>
<evidence type="ECO:0000256" key="3">
    <source>
        <dbReference type="ARBA" id="ARBA00022692"/>
    </source>
</evidence>
<feature type="transmembrane region" description="Helical" evidence="6">
    <location>
        <begin position="107"/>
        <end position="130"/>
    </location>
</feature>
<evidence type="ECO:0000256" key="5">
    <source>
        <dbReference type="ARBA" id="ARBA00023136"/>
    </source>
</evidence>
<evidence type="ECO:0000256" key="4">
    <source>
        <dbReference type="ARBA" id="ARBA00022989"/>
    </source>
</evidence>
<keyword evidence="3 6" id="KW-0812">Transmembrane</keyword>
<dbReference type="InterPro" id="IPR051611">
    <property type="entry name" value="ECF_transporter_component"/>
</dbReference>
<dbReference type="OrthoDB" id="8585740at2"/>
<feature type="transmembrane region" description="Helical" evidence="6">
    <location>
        <begin position="30"/>
        <end position="48"/>
    </location>
</feature>
<proteinExistence type="predicted"/>
<reference evidence="7 8" key="1">
    <citation type="submission" date="2008-06" db="EMBL/GenBank/DDBJ databases">
        <title>Complete sequence of Pelodictyon phaeoclathratiforme BU-1.</title>
        <authorList>
            <consortium name="US DOE Joint Genome Institute"/>
            <person name="Lucas S."/>
            <person name="Copeland A."/>
            <person name="Lapidus A."/>
            <person name="Glavina del Rio T."/>
            <person name="Dalin E."/>
            <person name="Tice H."/>
            <person name="Bruce D."/>
            <person name="Goodwin L."/>
            <person name="Pitluck S."/>
            <person name="Schmutz J."/>
            <person name="Larimer F."/>
            <person name="Land M."/>
            <person name="Hauser L."/>
            <person name="Kyrpides N."/>
            <person name="Mikhailova N."/>
            <person name="Liu Z."/>
            <person name="Li T."/>
            <person name="Zhao F."/>
            <person name="Overmann J."/>
            <person name="Bryant D.A."/>
            <person name="Richardson P."/>
        </authorList>
    </citation>
    <scope>NUCLEOTIDE SEQUENCE [LARGE SCALE GENOMIC DNA]</scope>
    <source>
        <strain evidence="8">DSM 5477 / BU-1</strain>
    </source>
</reference>
<dbReference type="Proteomes" id="UP000002724">
    <property type="component" value="Chromosome"/>
</dbReference>